<dbReference type="PATRIC" id="fig|29422.6.peg.177"/>
<reference evidence="1 2" key="1">
    <citation type="submission" date="2015-11" db="EMBL/GenBank/DDBJ databases">
        <title>Genomic analysis of 38 Legionella species identifies large and diverse effector repertoires.</title>
        <authorList>
            <person name="Burstein D."/>
            <person name="Amaro F."/>
            <person name="Zusman T."/>
            <person name="Lifshitz Z."/>
            <person name="Cohen O."/>
            <person name="Gilbert J.A."/>
            <person name="Pupko T."/>
            <person name="Shuman H.A."/>
            <person name="Segal G."/>
        </authorList>
    </citation>
    <scope>NUCLEOTIDE SEQUENCE [LARGE SCALE GENOMIC DNA]</scope>
    <source>
        <strain evidence="1 2">ATCC 43878</strain>
    </source>
</reference>
<dbReference type="AlphaFoldDB" id="A0A0W0SU92"/>
<accession>A0A0W0SU92</accession>
<evidence type="ECO:0000313" key="1">
    <source>
        <dbReference type="EMBL" id="KTC86943.1"/>
    </source>
</evidence>
<organism evidence="1 2">
    <name type="scientific">Legionella brunensis</name>
    <dbReference type="NCBI Taxonomy" id="29422"/>
    <lineage>
        <taxon>Bacteria</taxon>
        <taxon>Pseudomonadati</taxon>
        <taxon>Pseudomonadota</taxon>
        <taxon>Gammaproteobacteria</taxon>
        <taxon>Legionellales</taxon>
        <taxon>Legionellaceae</taxon>
        <taxon>Legionella</taxon>
    </lineage>
</organism>
<keyword evidence="2" id="KW-1185">Reference proteome</keyword>
<dbReference type="RefSeq" id="WP_058440287.1">
    <property type="nucleotide sequence ID" value="NZ_CAAAHU010000001.1"/>
</dbReference>
<dbReference type="STRING" id="29422.Lbru_0172"/>
<proteinExistence type="predicted"/>
<dbReference type="Proteomes" id="UP000054742">
    <property type="component" value="Unassembled WGS sequence"/>
</dbReference>
<sequence length="388" mass="44181">MGKKELKALQEEVDKVSVQMQKRVAYYSQATIDVRQKFTTYFFNAKLTDSLIERPDKGQEIFDFDEISESLKACLVDEQTLVSKAEAIKVKSQIMPSLVDALDANILGSQLPFIRHGSGYIFSQENPYTPKGQTYMRQFAHALSIYRVCLGICESYYLITNDVCLNVQTHQEAIFAAENLTVQLTKPEDSTPLIDLWRNGKAIKRTLNDLTANIDTFTPQFEEKIAYQTSRLTQLFEDGAALLQEGCKQFPNTSLLTFIFFDQWRAMLKDLANHFYLGKYSSSFQGILTVNSECSELKRELSEFHAMTTDRLPLLKTELLAKGYKVINECLSCLRMEASRKKISLTEAPERGMFALKNTYYWGMLALLGSKASTPSDNLQFEGKEFTN</sequence>
<comment type="caution">
    <text evidence="1">The sequence shown here is derived from an EMBL/GenBank/DDBJ whole genome shotgun (WGS) entry which is preliminary data.</text>
</comment>
<dbReference type="OrthoDB" id="5652426at2"/>
<gene>
    <name evidence="1" type="ORF">Lbru_0172</name>
</gene>
<dbReference type="EMBL" id="LNXV01000003">
    <property type="protein sequence ID" value="KTC86943.1"/>
    <property type="molecule type" value="Genomic_DNA"/>
</dbReference>
<name>A0A0W0SU92_9GAMM</name>
<evidence type="ECO:0000313" key="2">
    <source>
        <dbReference type="Proteomes" id="UP000054742"/>
    </source>
</evidence>
<protein>
    <submittedName>
        <fullName evidence="1">Coiled-coil protein</fullName>
    </submittedName>
</protein>